<gene>
    <name evidence="7" type="ORF">E3O32_12555</name>
</gene>
<dbReference type="SUPFAM" id="SSF46785">
    <property type="entry name" value="Winged helix' DNA-binding domain"/>
    <property type="match status" value="1"/>
</dbReference>
<dbReference type="InterPro" id="IPR036390">
    <property type="entry name" value="WH_DNA-bd_sf"/>
</dbReference>
<evidence type="ECO:0000313" key="8">
    <source>
        <dbReference type="Proteomes" id="UP000297643"/>
    </source>
</evidence>
<dbReference type="PANTHER" id="PTHR46577">
    <property type="entry name" value="HTH-TYPE TRANSCRIPTIONAL REGULATORY PROTEIN GABR"/>
    <property type="match status" value="1"/>
</dbReference>
<dbReference type="InterPro" id="IPR015424">
    <property type="entry name" value="PyrdxlP-dep_Trfase"/>
</dbReference>
<dbReference type="Pfam" id="PF00155">
    <property type="entry name" value="Aminotran_1_2"/>
    <property type="match status" value="1"/>
</dbReference>
<dbReference type="GO" id="GO:0003677">
    <property type="term" value="F:DNA binding"/>
    <property type="evidence" value="ECO:0007669"/>
    <property type="project" value="UniProtKB-KW"/>
</dbReference>
<dbReference type="GO" id="GO:0003700">
    <property type="term" value="F:DNA-binding transcription factor activity"/>
    <property type="evidence" value="ECO:0007669"/>
    <property type="project" value="InterPro"/>
</dbReference>
<dbReference type="Pfam" id="PF00392">
    <property type="entry name" value="GntR"/>
    <property type="match status" value="1"/>
</dbReference>
<dbReference type="GO" id="GO:0030170">
    <property type="term" value="F:pyridoxal phosphate binding"/>
    <property type="evidence" value="ECO:0007669"/>
    <property type="project" value="InterPro"/>
</dbReference>
<dbReference type="InterPro" id="IPR004839">
    <property type="entry name" value="Aminotransferase_I/II_large"/>
</dbReference>
<dbReference type="InterPro" id="IPR000524">
    <property type="entry name" value="Tscrpt_reg_HTH_GntR"/>
</dbReference>
<evidence type="ECO:0000256" key="1">
    <source>
        <dbReference type="ARBA" id="ARBA00005384"/>
    </source>
</evidence>
<proteinExistence type="inferred from homology"/>
<dbReference type="AlphaFoldDB" id="A0A4R8W5I9"/>
<keyword evidence="7" id="KW-0808">Transferase</keyword>
<evidence type="ECO:0000256" key="5">
    <source>
        <dbReference type="ARBA" id="ARBA00023163"/>
    </source>
</evidence>
<evidence type="ECO:0000259" key="6">
    <source>
        <dbReference type="PROSITE" id="PS50949"/>
    </source>
</evidence>
<organism evidence="7 8">
    <name type="scientific">Cryobacterium mannosilyticum</name>
    <dbReference type="NCBI Taxonomy" id="1259190"/>
    <lineage>
        <taxon>Bacteria</taxon>
        <taxon>Bacillati</taxon>
        <taxon>Actinomycetota</taxon>
        <taxon>Actinomycetes</taxon>
        <taxon>Micrococcales</taxon>
        <taxon>Microbacteriaceae</taxon>
        <taxon>Cryobacterium</taxon>
    </lineage>
</organism>
<dbReference type="RefSeq" id="WP_134510010.1">
    <property type="nucleotide sequence ID" value="NZ_SOFM01000039.1"/>
</dbReference>
<comment type="similarity">
    <text evidence="1">In the C-terminal section; belongs to the class-I pyridoxal-phosphate-dependent aminotransferase family.</text>
</comment>
<comment type="caution">
    <text evidence="7">The sequence shown here is derived from an EMBL/GenBank/DDBJ whole genome shotgun (WGS) entry which is preliminary data.</text>
</comment>
<dbReference type="SUPFAM" id="SSF53383">
    <property type="entry name" value="PLP-dependent transferases"/>
    <property type="match status" value="1"/>
</dbReference>
<keyword evidence="4" id="KW-0238">DNA-binding</keyword>
<dbReference type="Proteomes" id="UP000297643">
    <property type="component" value="Unassembled WGS sequence"/>
</dbReference>
<dbReference type="GO" id="GO:0008483">
    <property type="term" value="F:transaminase activity"/>
    <property type="evidence" value="ECO:0007669"/>
    <property type="project" value="UniProtKB-KW"/>
</dbReference>
<evidence type="ECO:0000256" key="2">
    <source>
        <dbReference type="ARBA" id="ARBA00022898"/>
    </source>
</evidence>
<dbReference type="SMART" id="SM00345">
    <property type="entry name" value="HTH_GNTR"/>
    <property type="match status" value="1"/>
</dbReference>
<keyword evidence="7" id="KW-0032">Aminotransferase</keyword>
<dbReference type="InterPro" id="IPR051446">
    <property type="entry name" value="HTH_trans_reg/aminotransferase"/>
</dbReference>
<evidence type="ECO:0000313" key="7">
    <source>
        <dbReference type="EMBL" id="TFC01894.1"/>
    </source>
</evidence>
<dbReference type="CDD" id="cd00609">
    <property type="entry name" value="AAT_like"/>
    <property type="match status" value="1"/>
</dbReference>
<dbReference type="InterPro" id="IPR036388">
    <property type="entry name" value="WH-like_DNA-bd_sf"/>
</dbReference>
<dbReference type="Gene3D" id="1.10.10.10">
    <property type="entry name" value="Winged helix-like DNA-binding domain superfamily/Winged helix DNA-binding domain"/>
    <property type="match status" value="1"/>
</dbReference>
<keyword evidence="5" id="KW-0804">Transcription</keyword>
<keyword evidence="2" id="KW-0663">Pyridoxal phosphate</keyword>
<name>A0A4R8W5I9_9MICO</name>
<accession>A0A4R8W5I9</accession>
<protein>
    <submittedName>
        <fullName evidence="7">Aminotransferase class I/II-fold pyridoxal phosphate-dependent enzyme</fullName>
    </submittedName>
</protein>
<dbReference type="PROSITE" id="PS50949">
    <property type="entry name" value="HTH_GNTR"/>
    <property type="match status" value="1"/>
</dbReference>
<dbReference type="Gene3D" id="3.40.640.10">
    <property type="entry name" value="Type I PLP-dependent aspartate aminotransferase-like (Major domain)"/>
    <property type="match status" value="1"/>
</dbReference>
<dbReference type="InterPro" id="IPR015421">
    <property type="entry name" value="PyrdxlP-dep_Trfase_major"/>
</dbReference>
<reference evidence="7 8" key="1">
    <citation type="submission" date="2019-03" db="EMBL/GenBank/DDBJ databases">
        <title>Genomics of glacier-inhabiting Cryobacterium strains.</title>
        <authorList>
            <person name="Liu Q."/>
            <person name="Xin Y.-H."/>
        </authorList>
    </citation>
    <scope>NUCLEOTIDE SEQUENCE [LARGE SCALE GENOMIC DNA]</scope>
    <source>
        <strain evidence="7 8">RHLT2-21</strain>
    </source>
</reference>
<evidence type="ECO:0000256" key="4">
    <source>
        <dbReference type="ARBA" id="ARBA00023125"/>
    </source>
</evidence>
<dbReference type="PANTHER" id="PTHR46577:SF1">
    <property type="entry name" value="HTH-TYPE TRANSCRIPTIONAL REGULATORY PROTEIN GABR"/>
    <property type="match status" value="1"/>
</dbReference>
<keyword evidence="3" id="KW-0805">Transcription regulation</keyword>
<dbReference type="EMBL" id="SOFM01000039">
    <property type="protein sequence ID" value="TFC01894.1"/>
    <property type="molecule type" value="Genomic_DNA"/>
</dbReference>
<evidence type="ECO:0000256" key="3">
    <source>
        <dbReference type="ARBA" id="ARBA00023015"/>
    </source>
</evidence>
<dbReference type="CDD" id="cd07377">
    <property type="entry name" value="WHTH_GntR"/>
    <property type="match status" value="1"/>
</dbReference>
<keyword evidence="8" id="KW-1185">Reference proteome</keyword>
<feature type="domain" description="HTH gntR-type" evidence="6">
    <location>
        <begin position="10"/>
        <end position="78"/>
    </location>
</feature>
<sequence>MQTVIDEVEHRTPAGIAAALGRLISSGRLAPGDRLPTVRALAAALAVSPATVSHAWQALSAVGLIVSRGRSGTFVLDAAPRWLPARSQSMAGYHREARIDLSRGTPDPRLLPDLGPALSRVSQRASTVLYQELPVIPELLAVLRASWPFPAESITVVDGALDAISRSLDVVARFGDRVIVEDPGFPPFFDLLDQLGIERLPVPVDTHGIVPAAFAAALAQSPVAVILQPRAHNPTGASMPLARAEELARLLGVHKRNAQTVVIEDDHSGEISVAPDVSLGRWLPGRVLHVRSYSKSHGPDLRIAALGGPAALVDRIVARRMLGPGWTSRMLQSILHDLLTHGDSIAQIAEARRIYFARQKALADALTALGWPTGQADGINTWLPVADERDAIVQLAASGIRVAGGSPFLSDASPEAFIRVTAGALHGDVTEVARAVAAVLRRPGPGALLPAPGARPPETRWA</sequence>